<evidence type="ECO:0000313" key="5">
    <source>
        <dbReference type="EMBL" id="EFX71645.1"/>
    </source>
</evidence>
<dbReference type="Pfam" id="PF14737">
    <property type="entry name" value="DUF4470"/>
    <property type="match status" value="1"/>
</dbReference>
<proteinExistence type="predicted"/>
<dbReference type="EMBL" id="GL732608">
    <property type="protein sequence ID" value="EFX71645.1"/>
    <property type="molecule type" value="Genomic_DNA"/>
</dbReference>
<dbReference type="PhylomeDB" id="E9H9I4"/>
<dbReference type="PANTHER" id="PTHR10237:SF1">
    <property type="entry name" value="DEFORMED EPIDERMAL AUTOREGULATORY FACTOR 1 HOMOLOG"/>
    <property type="match status" value="1"/>
</dbReference>
<organism evidence="5 6">
    <name type="scientific">Daphnia pulex</name>
    <name type="common">Water flea</name>
    <dbReference type="NCBI Taxonomy" id="6669"/>
    <lineage>
        <taxon>Eukaryota</taxon>
        <taxon>Metazoa</taxon>
        <taxon>Ecdysozoa</taxon>
        <taxon>Arthropoda</taxon>
        <taxon>Crustacea</taxon>
        <taxon>Branchiopoda</taxon>
        <taxon>Diplostraca</taxon>
        <taxon>Cladocera</taxon>
        <taxon>Anomopoda</taxon>
        <taxon>Daphniidae</taxon>
        <taxon>Daphnia</taxon>
    </lineage>
</organism>
<keyword evidence="3" id="KW-0539">Nucleus</keyword>
<dbReference type="InParanoid" id="E9H9I4"/>
<dbReference type="GO" id="GO:0005634">
    <property type="term" value="C:nucleus"/>
    <property type="evidence" value="ECO:0000318"/>
    <property type="project" value="GO_Central"/>
</dbReference>
<dbReference type="HOGENOM" id="CLU_007156_0_0_1"/>
<dbReference type="Proteomes" id="UP000000305">
    <property type="component" value="Unassembled WGS sequence"/>
</dbReference>
<dbReference type="eggNOG" id="ENOG502QTFM">
    <property type="taxonomic scope" value="Eukaryota"/>
</dbReference>
<accession>E9H9I4</accession>
<evidence type="ECO:0000256" key="3">
    <source>
        <dbReference type="ARBA" id="ARBA00023242"/>
    </source>
</evidence>
<protein>
    <recommendedName>
        <fullName evidence="4">DUF4470 domain-containing protein</fullName>
    </recommendedName>
</protein>
<sequence length="979" mass="112053">MLTSVQRTVIEADPINYPFGNTRSRNVLQDFNYELGGLNPSCSSLKVLFLGSGDLRNILQVSRNKSLKGMQIHANDRNPSVVARNITILKIISASDFNPEDDEDIAFLWDVWYNLEWPEVSRNRFQGVLKDLLNGVFPENVSVPKTSQSEMLKKVWGSWLSVLSKTESEARVLMEKVGLERKQCICKNCFPINPEKMENANIFDDFFSAVIDVLASYLERSIGLEGLNDSERQNIREEAKRYFEKGSCRLENDIKIVCLNPTLLDHATLRWIVNCFLCPFYGYLPLLKEELVTSIKSKMMIRSCQKILKNLLSCYRKRLIDGKTFELFFYLEDALEFCYSENVKKFDVIDCSNAADHVGLVNLILACSGKLSDHPSAMLITETMTWFDFGMGSVQLYLEKALCCPLSMIPTIYGLRLKSRIELGLPELVDLRCPTPPPVEVCWQKALPFHNVVMSASPALSEFLKQLANVCFDAKFPLRITHPSESDCGMLLYTPQTFSYVVNSMIQRLGGDHWLKKDVRPAEMQPNFQLARRTLDAWKEGQKILKFSAKIPSSSFNKFLHCAAVSGGPTLRFIIFPKAKHGNCSDFFGPDVHFIDNFEVKLEKSSTGFQDVSISFLLIPNHGLKKTHRAIIVDIHHGSEVVVFKSFESVQVEDWSVPYPFVPSKIQPEVPFHEEFHMKVYSCVESEDQFRLKIKITSPINVSDIKVLRIHRAPCESCHEITLSLMQQEYFKPLSLSFPYPIIIGNIRATLHRKGRYVDLVLKKALWEPWPCECRPADNLHNVLDPDQLKPWKEEESLQPSLKTHFRSQFNIRHLENNSLMEESSLNFIRFVIIDLFMDLSRFVTIQRMNAPTPDWFFLVHRPFSTTPTGKPFLLLSAFDSRLAEKLTADGKWSQKKTGENLKRVFPGGVEAFNIPIQTTEDSQLLRFVLRLNRSKIIPSKWQKKNLTLGEDSPWMATFVSPLYSDNPHLDVESSDASN</sequence>
<keyword evidence="1" id="KW-0805">Transcription regulation</keyword>
<reference evidence="5 6" key="1">
    <citation type="journal article" date="2011" name="Science">
        <title>The ecoresponsive genome of Daphnia pulex.</title>
        <authorList>
            <person name="Colbourne J.K."/>
            <person name="Pfrender M.E."/>
            <person name="Gilbert D."/>
            <person name="Thomas W.K."/>
            <person name="Tucker A."/>
            <person name="Oakley T.H."/>
            <person name="Tokishita S."/>
            <person name="Aerts A."/>
            <person name="Arnold G.J."/>
            <person name="Basu M.K."/>
            <person name="Bauer D.J."/>
            <person name="Caceres C.E."/>
            <person name="Carmel L."/>
            <person name="Casola C."/>
            <person name="Choi J.H."/>
            <person name="Detter J.C."/>
            <person name="Dong Q."/>
            <person name="Dusheyko S."/>
            <person name="Eads B.D."/>
            <person name="Frohlich T."/>
            <person name="Geiler-Samerotte K.A."/>
            <person name="Gerlach D."/>
            <person name="Hatcher P."/>
            <person name="Jogdeo S."/>
            <person name="Krijgsveld J."/>
            <person name="Kriventseva E.V."/>
            <person name="Kultz D."/>
            <person name="Laforsch C."/>
            <person name="Lindquist E."/>
            <person name="Lopez J."/>
            <person name="Manak J.R."/>
            <person name="Muller J."/>
            <person name="Pangilinan J."/>
            <person name="Patwardhan R.P."/>
            <person name="Pitluck S."/>
            <person name="Pritham E.J."/>
            <person name="Rechtsteiner A."/>
            <person name="Rho M."/>
            <person name="Rogozin I.B."/>
            <person name="Sakarya O."/>
            <person name="Salamov A."/>
            <person name="Schaack S."/>
            <person name="Shapiro H."/>
            <person name="Shiga Y."/>
            <person name="Skalitzky C."/>
            <person name="Smith Z."/>
            <person name="Souvorov A."/>
            <person name="Sung W."/>
            <person name="Tang Z."/>
            <person name="Tsuchiya D."/>
            <person name="Tu H."/>
            <person name="Vos H."/>
            <person name="Wang M."/>
            <person name="Wolf Y.I."/>
            <person name="Yamagata H."/>
            <person name="Yamada T."/>
            <person name="Ye Y."/>
            <person name="Shaw J.R."/>
            <person name="Andrews J."/>
            <person name="Crease T.J."/>
            <person name="Tang H."/>
            <person name="Lucas S.M."/>
            <person name="Robertson H.M."/>
            <person name="Bork P."/>
            <person name="Koonin E.V."/>
            <person name="Zdobnov E.M."/>
            <person name="Grigoriev I.V."/>
            <person name="Lynch M."/>
            <person name="Boore J.L."/>
        </authorList>
    </citation>
    <scope>NUCLEOTIDE SEQUENCE [LARGE SCALE GENOMIC DNA]</scope>
</reference>
<gene>
    <name evidence="5" type="ORF">DAPPUDRAFT_111549</name>
</gene>
<keyword evidence="6" id="KW-1185">Reference proteome</keyword>
<evidence type="ECO:0000256" key="1">
    <source>
        <dbReference type="ARBA" id="ARBA00023015"/>
    </source>
</evidence>
<dbReference type="AlphaFoldDB" id="E9H9I4"/>
<dbReference type="KEGG" id="dpx:DAPPUDRAFT_111549"/>
<evidence type="ECO:0000256" key="2">
    <source>
        <dbReference type="ARBA" id="ARBA00023163"/>
    </source>
</evidence>
<evidence type="ECO:0000313" key="6">
    <source>
        <dbReference type="Proteomes" id="UP000000305"/>
    </source>
</evidence>
<dbReference type="InterPro" id="IPR027974">
    <property type="entry name" value="DUF4470"/>
</dbReference>
<dbReference type="OrthoDB" id="5282002at2759"/>
<name>E9H9I4_DAPPU</name>
<dbReference type="InterPro" id="IPR024119">
    <property type="entry name" value="TF_DEAF-1"/>
</dbReference>
<feature type="domain" description="DUF4470" evidence="4">
    <location>
        <begin position="18"/>
        <end position="117"/>
    </location>
</feature>
<dbReference type="GO" id="GO:0006357">
    <property type="term" value="P:regulation of transcription by RNA polymerase II"/>
    <property type="evidence" value="ECO:0000318"/>
    <property type="project" value="GO_Central"/>
</dbReference>
<keyword evidence="2" id="KW-0804">Transcription</keyword>
<evidence type="ECO:0000259" key="4">
    <source>
        <dbReference type="Pfam" id="PF14737"/>
    </source>
</evidence>
<dbReference type="GO" id="GO:0000981">
    <property type="term" value="F:DNA-binding transcription factor activity, RNA polymerase II-specific"/>
    <property type="evidence" value="ECO:0000318"/>
    <property type="project" value="GO_Central"/>
</dbReference>
<dbReference type="PANTHER" id="PTHR10237">
    <property type="entry name" value="DEFORMED EPIDERMAL AUTOREGULATORY FACTOR 1 HOMOLOG SUPPRESSIN"/>
    <property type="match status" value="1"/>
</dbReference>